<reference evidence="3" key="1">
    <citation type="journal article" date="2018" name="Nat. Microbiol.">
        <title>Leveraging single-cell genomics to expand the fungal tree of life.</title>
        <authorList>
            <person name="Ahrendt S.R."/>
            <person name="Quandt C.A."/>
            <person name="Ciobanu D."/>
            <person name="Clum A."/>
            <person name="Salamov A."/>
            <person name="Andreopoulos B."/>
            <person name="Cheng J.F."/>
            <person name="Woyke T."/>
            <person name="Pelin A."/>
            <person name="Henrissat B."/>
            <person name="Reynolds N.K."/>
            <person name="Benny G.L."/>
            <person name="Smith M.E."/>
            <person name="James T.Y."/>
            <person name="Grigoriev I.V."/>
        </authorList>
    </citation>
    <scope>NUCLEOTIDE SEQUENCE [LARGE SCALE GENOMIC DNA]</scope>
</reference>
<evidence type="ECO:0000259" key="1">
    <source>
        <dbReference type="Pfam" id="PF00339"/>
    </source>
</evidence>
<sequence>MPVTHIPSTFSDAPRPKINVTGKPLTSTSFRMFFGGWDPAVPEVSYGSVPHPAIEYFQIHLHEPHVHLERSAPADGHVSGVVSLQLRAPFKNLTKLSLRLRGVEKVHTKPGGRFDPEQGLLQENIFLDATSTIWTPTKEEKTTPGFSKTWNFSVPIRASSPASYESDEGYIAYFIDATLHPKDERYDTVPCERAEIWVHRGAHITFGVETYMAPISANGLTVLGNRLLVVRDLWTRAPGPSLAVPVELTVEFGDDAEPIEWVRWRIVELTTYRANKRAGFKATQGMESRWKIVAEGEVPPGLKALEAGRAIPVFLTLSPSVDRVLRQFVQGSLITVTHAIEFEAKKVHGEACLRANFPLLVVSRI</sequence>
<dbReference type="InterPro" id="IPR014752">
    <property type="entry name" value="Arrestin-like_C"/>
</dbReference>
<dbReference type="InterPro" id="IPR011021">
    <property type="entry name" value="Arrestin-like_N"/>
</dbReference>
<feature type="domain" description="Arrestin-like N-terminal" evidence="1">
    <location>
        <begin position="75"/>
        <end position="183"/>
    </location>
</feature>
<dbReference type="Gene3D" id="2.60.40.640">
    <property type="match status" value="1"/>
</dbReference>
<protein>
    <recommendedName>
        <fullName evidence="1">Arrestin-like N-terminal domain-containing protein</fullName>
    </recommendedName>
</protein>
<accession>A0A4P9W2M5</accession>
<name>A0A4P9W2M5_9FUNG</name>
<keyword evidence="3" id="KW-1185">Reference proteome</keyword>
<dbReference type="Pfam" id="PF00339">
    <property type="entry name" value="Arrestin_N"/>
    <property type="match status" value="1"/>
</dbReference>
<proteinExistence type="predicted"/>
<organism evidence="2 3">
    <name type="scientific">Blyttiomyces helicus</name>
    <dbReference type="NCBI Taxonomy" id="388810"/>
    <lineage>
        <taxon>Eukaryota</taxon>
        <taxon>Fungi</taxon>
        <taxon>Fungi incertae sedis</taxon>
        <taxon>Chytridiomycota</taxon>
        <taxon>Chytridiomycota incertae sedis</taxon>
        <taxon>Chytridiomycetes</taxon>
        <taxon>Chytridiomycetes incertae sedis</taxon>
        <taxon>Blyttiomyces</taxon>
    </lineage>
</organism>
<dbReference type="OrthoDB" id="2104446at2759"/>
<dbReference type="EMBL" id="KZ998136">
    <property type="protein sequence ID" value="RKO86509.1"/>
    <property type="molecule type" value="Genomic_DNA"/>
</dbReference>
<dbReference type="AlphaFoldDB" id="A0A4P9W2M5"/>
<gene>
    <name evidence="2" type="ORF">BDK51DRAFT_42463</name>
</gene>
<evidence type="ECO:0000313" key="3">
    <source>
        <dbReference type="Proteomes" id="UP000269721"/>
    </source>
</evidence>
<evidence type="ECO:0000313" key="2">
    <source>
        <dbReference type="EMBL" id="RKO86509.1"/>
    </source>
</evidence>
<dbReference type="Proteomes" id="UP000269721">
    <property type="component" value="Unassembled WGS sequence"/>
</dbReference>